<evidence type="ECO:0000256" key="5">
    <source>
        <dbReference type="ARBA" id="ARBA00022842"/>
    </source>
</evidence>
<keyword evidence="3" id="KW-0597">Phosphoprotein</keyword>
<feature type="domain" description="Alpha-D-phosphohexomutase alpha/beta/alpha" evidence="11">
    <location>
        <begin position="323"/>
        <end position="434"/>
    </location>
</feature>
<proteinExistence type="inferred from homology"/>
<evidence type="ECO:0000256" key="1">
    <source>
        <dbReference type="ARBA" id="ARBA00001946"/>
    </source>
</evidence>
<dbReference type="InterPro" id="IPR005843">
    <property type="entry name" value="A-D-PHexomutase_C"/>
</dbReference>
<feature type="domain" description="Alpha-D-phosphohexomutase alpha/beta/alpha" evidence="9">
    <location>
        <begin position="56"/>
        <end position="191"/>
    </location>
</feature>
<evidence type="ECO:0000259" key="9">
    <source>
        <dbReference type="Pfam" id="PF02878"/>
    </source>
</evidence>
<dbReference type="SUPFAM" id="SSF55957">
    <property type="entry name" value="Phosphoglucomutase, C-terminal domain"/>
    <property type="match status" value="1"/>
</dbReference>
<dbReference type="EC" id="5.4.2.8" evidence="12"/>
<dbReference type="EMBL" id="JACGWZ010000006">
    <property type="protein sequence ID" value="MBA8826859.1"/>
    <property type="molecule type" value="Genomic_DNA"/>
</dbReference>
<dbReference type="Pfam" id="PF02878">
    <property type="entry name" value="PGM_PMM_I"/>
    <property type="match status" value="1"/>
</dbReference>
<keyword evidence="6 12" id="KW-0413">Isomerase</keyword>
<evidence type="ECO:0000313" key="13">
    <source>
        <dbReference type="Proteomes" id="UP000569329"/>
    </source>
</evidence>
<dbReference type="InterPro" id="IPR005844">
    <property type="entry name" value="A-D-PHexomutase_a/b/a-I"/>
</dbReference>
<dbReference type="Pfam" id="PF00408">
    <property type="entry name" value="PGM_PMM_IV"/>
    <property type="match status" value="1"/>
</dbReference>
<accession>A0A839E1U1</accession>
<dbReference type="Pfam" id="PF02879">
    <property type="entry name" value="PGM_PMM_II"/>
    <property type="match status" value="1"/>
</dbReference>
<evidence type="ECO:0000313" key="12">
    <source>
        <dbReference type="EMBL" id="MBA8826859.1"/>
    </source>
</evidence>
<feature type="domain" description="Alpha-D-phosphohexomutase C-terminal" evidence="8">
    <location>
        <begin position="503"/>
        <end position="526"/>
    </location>
</feature>
<dbReference type="Proteomes" id="UP000569329">
    <property type="component" value="Unassembled WGS sequence"/>
</dbReference>
<dbReference type="CDD" id="cd05799">
    <property type="entry name" value="PGM2"/>
    <property type="match status" value="1"/>
</dbReference>
<evidence type="ECO:0000256" key="2">
    <source>
        <dbReference type="ARBA" id="ARBA00010231"/>
    </source>
</evidence>
<evidence type="ECO:0000259" key="11">
    <source>
        <dbReference type="Pfam" id="PF02880"/>
    </source>
</evidence>
<feature type="domain" description="Alpha-D-phosphohexomutase alpha/beta/alpha" evidence="10">
    <location>
        <begin position="212"/>
        <end position="309"/>
    </location>
</feature>
<evidence type="ECO:0000259" key="10">
    <source>
        <dbReference type="Pfam" id="PF02879"/>
    </source>
</evidence>
<dbReference type="Gene3D" id="3.30.310.50">
    <property type="entry name" value="Alpha-D-phosphohexomutase, C-terminal domain"/>
    <property type="match status" value="1"/>
</dbReference>
<name>A0A839E1U1_9PSEU</name>
<reference evidence="12 13" key="1">
    <citation type="submission" date="2020-07" db="EMBL/GenBank/DDBJ databases">
        <title>Sequencing the genomes of 1000 actinobacteria strains.</title>
        <authorList>
            <person name="Klenk H.-P."/>
        </authorList>
    </citation>
    <scope>NUCLEOTIDE SEQUENCE [LARGE SCALE GENOMIC DNA]</scope>
    <source>
        <strain evidence="12 13">DSM 45975</strain>
    </source>
</reference>
<keyword evidence="5 7" id="KW-0460">Magnesium</keyword>
<dbReference type="Gene3D" id="3.40.120.10">
    <property type="entry name" value="Alpha-D-Glucose-1,6-Bisphosphate, subunit A, domain 3"/>
    <property type="match status" value="3"/>
</dbReference>
<dbReference type="InterPro" id="IPR016066">
    <property type="entry name" value="A-D-PHexomutase_CS"/>
</dbReference>
<gene>
    <name evidence="12" type="ORF">FHX42_004238</name>
</gene>
<dbReference type="GO" id="GO:0008973">
    <property type="term" value="F:phosphopentomutase activity"/>
    <property type="evidence" value="ECO:0007669"/>
    <property type="project" value="TreeGrafter"/>
</dbReference>
<dbReference type="PANTHER" id="PTHR45745">
    <property type="entry name" value="PHOSPHOMANNOMUTASE 45A"/>
    <property type="match status" value="1"/>
</dbReference>
<dbReference type="GO" id="GO:0004615">
    <property type="term" value="F:phosphomannomutase activity"/>
    <property type="evidence" value="ECO:0007669"/>
    <property type="project" value="UniProtKB-EC"/>
</dbReference>
<dbReference type="PROSITE" id="PS00710">
    <property type="entry name" value="PGM_PMM"/>
    <property type="match status" value="1"/>
</dbReference>
<organism evidence="12 13">
    <name type="scientific">Halosaccharopolyspora lacisalsi</name>
    <dbReference type="NCBI Taxonomy" id="1000566"/>
    <lineage>
        <taxon>Bacteria</taxon>
        <taxon>Bacillati</taxon>
        <taxon>Actinomycetota</taxon>
        <taxon>Actinomycetes</taxon>
        <taxon>Pseudonocardiales</taxon>
        <taxon>Pseudonocardiaceae</taxon>
        <taxon>Halosaccharopolyspora</taxon>
    </lineage>
</organism>
<evidence type="ECO:0000256" key="7">
    <source>
        <dbReference type="RuleBase" id="RU004326"/>
    </source>
</evidence>
<dbReference type="SUPFAM" id="SSF53738">
    <property type="entry name" value="Phosphoglucomutase, first 3 domains"/>
    <property type="match status" value="3"/>
</dbReference>
<keyword evidence="4 7" id="KW-0479">Metal-binding</keyword>
<sequence length="561" mass="59419">MSNTLDPRVRDAAHRWIAEDVDPASRAELQDVLVSATSGSTSAVAELDDRMSGTLTFGTAGLRGAVRAGPNGMNRSVVIRATAGLASWLTGRGRSGGVVVVGRDARHGSTAFAEDTAGVLTAAGFDVRVLPEPLPTPVLAHATRALNAVAGVQITASHNPPGDNGYKVYLRGGVPLLAPADTEIEALIDKAPAADAIPRSESWSFHRSALEEYLDRVSALPTSADRRLRVVATALHGVGAKPLERALNRAGFDDVLLVTSQAEPDPDFPTVEFPNPEEPGTADALLELAAEVDANLAVALDPDADRCALGMADVDGTWRMLRGDETGVLLGEHVLSTTDHQRHPDPLVATTIVSSTMLTAVAAEHRVHYDETLIGFKWLVRAGDGAGTGLVYAYEEALGHCVDPDHVRDKDGISAAVLACDMVCRGKETGRDLAGMLDSLELAHGVHETGQVSVRVIDLSVIAAVMRRLRAEPPEELAGVRVSTEDLLPDSDVLVLRGPTPHGDVRVVVRPSGTEPKLKCYLQVVDNVVEQGSRTELAASRRRARELLEDLRGAVSALVES</sequence>
<dbReference type="Pfam" id="PF02880">
    <property type="entry name" value="PGM_PMM_III"/>
    <property type="match status" value="1"/>
</dbReference>
<evidence type="ECO:0000256" key="4">
    <source>
        <dbReference type="ARBA" id="ARBA00022723"/>
    </source>
</evidence>
<dbReference type="RefSeq" id="WP_182546036.1">
    <property type="nucleotide sequence ID" value="NZ_JACGWZ010000006.1"/>
</dbReference>
<keyword evidence="13" id="KW-1185">Reference proteome</keyword>
<dbReference type="InterPro" id="IPR005845">
    <property type="entry name" value="A-D-PHexomutase_a/b/a-II"/>
</dbReference>
<dbReference type="InterPro" id="IPR005846">
    <property type="entry name" value="A-D-PHexomutase_a/b/a-III"/>
</dbReference>
<evidence type="ECO:0000259" key="8">
    <source>
        <dbReference type="Pfam" id="PF00408"/>
    </source>
</evidence>
<dbReference type="GO" id="GO:0000287">
    <property type="term" value="F:magnesium ion binding"/>
    <property type="evidence" value="ECO:0007669"/>
    <property type="project" value="InterPro"/>
</dbReference>
<dbReference type="PRINTS" id="PR00509">
    <property type="entry name" value="PGMPMM"/>
</dbReference>
<dbReference type="AlphaFoldDB" id="A0A839E1U1"/>
<dbReference type="InterPro" id="IPR036900">
    <property type="entry name" value="A-D-PHexomutase_C_sf"/>
</dbReference>
<dbReference type="GO" id="GO:0005975">
    <property type="term" value="P:carbohydrate metabolic process"/>
    <property type="evidence" value="ECO:0007669"/>
    <property type="project" value="InterPro"/>
</dbReference>
<evidence type="ECO:0000256" key="3">
    <source>
        <dbReference type="ARBA" id="ARBA00022553"/>
    </source>
</evidence>
<comment type="similarity">
    <text evidence="2 7">Belongs to the phosphohexose mutase family.</text>
</comment>
<evidence type="ECO:0000256" key="6">
    <source>
        <dbReference type="ARBA" id="ARBA00023235"/>
    </source>
</evidence>
<comment type="caution">
    <text evidence="12">The sequence shown here is derived from an EMBL/GenBank/DDBJ whole genome shotgun (WGS) entry which is preliminary data.</text>
</comment>
<dbReference type="GO" id="GO:0006166">
    <property type="term" value="P:purine ribonucleoside salvage"/>
    <property type="evidence" value="ECO:0007669"/>
    <property type="project" value="TreeGrafter"/>
</dbReference>
<comment type="cofactor">
    <cofactor evidence="1">
        <name>Mg(2+)</name>
        <dbReference type="ChEBI" id="CHEBI:18420"/>
    </cofactor>
</comment>
<dbReference type="InterPro" id="IPR016055">
    <property type="entry name" value="A-D-PHexomutase_a/b/a-I/II/III"/>
</dbReference>
<dbReference type="PANTHER" id="PTHR45745:SF1">
    <property type="entry name" value="PHOSPHOGLUCOMUTASE 2B-RELATED"/>
    <property type="match status" value="1"/>
</dbReference>
<protein>
    <submittedName>
        <fullName evidence="12">Phosphomannomutase</fullName>
        <ecNumber evidence="12">5.4.2.8</ecNumber>
    </submittedName>
</protein>
<dbReference type="InterPro" id="IPR005841">
    <property type="entry name" value="Alpha-D-phosphohexomutase_SF"/>
</dbReference>